<keyword evidence="4" id="KW-0804">Transcription</keyword>
<gene>
    <name evidence="7" type="primary">gltC_1</name>
    <name evidence="7" type="ORF">ERS370000_00157</name>
</gene>
<name>A0AAD2QCG6_ACHAE</name>
<dbReference type="GO" id="GO:0003700">
    <property type="term" value="F:DNA-binding transcription factor activity"/>
    <property type="evidence" value="ECO:0007669"/>
    <property type="project" value="InterPro"/>
</dbReference>
<dbReference type="Gene3D" id="3.40.190.290">
    <property type="match status" value="1"/>
</dbReference>
<keyword evidence="2" id="KW-0805">Transcription regulation</keyword>
<evidence type="ECO:0000256" key="3">
    <source>
        <dbReference type="ARBA" id="ARBA00023125"/>
    </source>
</evidence>
<dbReference type="Gene3D" id="1.10.10.10">
    <property type="entry name" value="Winged helix-like DNA-binding domain superfamily/Winged helix DNA-binding domain"/>
    <property type="match status" value="1"/>
</dbReference>
<dbReference type="InterPro" id="IPR050950">
    <property type="entry name" value="HTH-type_LysR_regulators"/>
</dbReference>
<proteinExistence type="inferred from homology"/>
<dbReference type="AlphaFoldDB" id="A0AAD2QCG6"/>
<dbReference type="GO" id="GO:0003677">
    <property type="term" value="F:DNA binding"/>
    <property type="evidence" value="ECO:0007669"/>
    <property type="project" value="UniProtKB-KW"/>
</dbReference>
<evidence type="ECO:0000313" key="8">
    <source>
        <dbReference type="Proteomes" id="UP000044098"/>
    </source>
</evidence>
<comment type="caution">
    <text evidence="7">The sequence shown here is derived from an EMBL/GenBank/DDBJ whole genome shotgun (WGS) entry which is preliminary data.</text>
</comment>
<evidence type="ECO:0000256" key="5">
    <source>
        <dbReference type="SAM" id="MobiDB-lite"/>
    </source>
</evidence>
<sequence length="340" mass="36038">MGGRYGRAGLKVQGAPDRENPDPCAGAQGTTLPGMKPVPSPPPHPRDIDPVSLRLFLAALEEGSLARAAARENIVPSAVSKRMSEMEDAFGVPLLERGVRGVQPTPAGNALATHVRMVLQSMDRMRREMAGFATGVRGSIRLAVSVAALSGELPAQIQSFRRAYPQIDISLEEGTTQEVFRAVLDGQADVAVGSDFGHDGLQVFTCGRCDLAAVVPGQHLLADRDTLDYAQLLPFEQIELNRDNGISAVFEQAAQDAGVARRISARVSSHETICMLVARGMGVAVVPMYLKARHANLDIRFIPLSGAWSSTSLCIAVLGLDALPPAARVLLAHLGVAEAA</sequence>
<accession>A0AAD2QCG6</accession>
<evidence type="ECO:0000256" key="1">
    <source>
        <dbReference type="ARBA" id="ARBA00009437"/>
    </source>
</evidence>
<dbReference type="InterPro" id="IPR000847">
    <property type="entry name" value="LysR_HTH_N"/>
</dbReference>
<protein>
    <submittedName>
        <fullName evidence="7">HTH-type transcriptional regulator gltC</fullName>
    </submittedName>
</protein>
<dbReference type="Pfam" id="PF03466">
    <property type="entry name" value="LysR_substrate"/>
    <property type="match status" value="1"/>
</dbReference>
<dbReference type="Pfam" id="PF00126">
    <property type="entry name" value="HTH_1"/>
    <property type="match status" value="1"/>
</dbReference>
<dbReference type="InterPro" id="IPR036390">
    <property type="entry name" value="WH_DNA-bd_sf"/>
</dbReference>
<dbReference type="PANTHER" id="PTHR30419">
    <property type="entry name" value="HTH-TYPE TRANSCRIPTIONAL REGULATOR YBHD"/>
    <property type="match status" value="1"/>
</dbReference>
<dbReference type="Proteomes" id="UP000044098">
    <property type="component" value="Unassembled WGS sequence"/>
</dbReference>
<feature type="domain" description="HTH lysR-type" evidence="6">
    <location>
        <begin position="48"/>
        <end position="105"/>
    </location>
</feature>
<reference evidence="7 8" key="1">
    <citation type="submission" date="2015-09" db="EMBL/GenBank/DDBJ databases">
        <authorList>
            <consortium name="Pathogen Informatics"/>
        </authorList>
    </citation>
    <scope>NUCLEOTIDE SEQUENCE [LARGE SCALE GENOMIC DNA]</scope>
    <source>
        <strain evidence="7 8">2789STDY5608625</strain>
    </source>
</reference>
<organism evidence="7 8">
    <name type="scientific">Achromobacter aegrifaciens</name>
    <dbReference type="NCBI Taxonomy" id="1287736"/>
    <lineage>
        <taxon>Bacteria</taxon>
        <taxon>Pseudomonadati</taxon>
        <taxon>Pseudomonadota</taxon>
        <taxon>Betaproteobacteria</taxon>
        <taxon>Burkholderiales</taxon>
        <taxon>Alcaligenaceae</taxon>
        <taxon>Achromobacter</taxon>
    </lineage>
</organism>
<keyword evidence="3" id="KW-0238">DNA-binding</keyword>
<dbReference type="InterPro" id="IPR005119">
    <property type="entry name" value="LysR_subst-bd"/>
</dbReference>
<comment type="similarity">
    <text evidence="1">Belongs to the LysR transcriptional regulatory family.</text>
</comment>
<feature type="region of interest" description="Disordered" evidence="5">
    <location>
        <begin position="1"/>
        <end position="45"/>
    </location>
</feature>
<evidence type="ECO:0000256" key="2">
    <source>
        <dbReference type="ARBA" id="ARBA00023015"/>
    </source>
</evidence>
<dbReference type="EMBL" id="CYTK01000001">
    <property type="protein sequence ID" value="CUI34973.1"/>
    <property type="molecule type" value="Genomic_DNA"/>
</dbReference>
<evidence type="ECO:0000259" key="6">
    <source>
        <dbReference type="PROSITE" id="PS50931"/>
    </source>
</evidence>
<evidence type="ECO:0000256" key="4">
    <source>
        <dbReference type="ARBA" id="ARBA00023163"/>
    </source>
</evidence>
<dbReference type="SUPFAM" id="SSF53850">
    <property type="entry name" value="Periplasmic binding protein-like II"/>
    <property type="match status" value="1"/>
</dbReference>
<dbReference type="InterPro" id="IPR036388">
    <property type="entry name" value="WH-like_DNA-bd_sf"/>
</dbReference>
<dbReference type="PROSITE" id="PS50931">
    <property type="entry name" value="HTH_LYSR"/>
    <property type="match status" value="1"/>
</dbReference>
<dbReference type="PANTHER" id="PTHR30419:SF2">
    <property type="entry name" value="LYSR FAMILY TRANSCRIPTIONAL REGULATOR"/>
    <property type="match status" value="1"/>
</dbReference>
<dbReference type="GO" id="GO:0005829">
    <property type="term" value="C:cytosol"/>
    <property type="evidence" value="ECO:0007669"/>
    <property type="project" value="TreeGrafter"/>
</dbReference>
<evidence type="ECO:0000313" key="7">
    <source>
        <dbReference type="EMBL" id="CUI34973.1"/>
    </source>
</evidence>
<dbReference type="SUPFAM" id="SSF46785">
    <property type="entry name" value="Winged helix' DNA-binding domain"/>
    <property type="match status" value="1"/>
</dbReference>